<sequence length="112" mass="11769">MAETVEETTTPQPKIGPIVKRLKGFAGAHGGATAVVEYLGQKGARIVLVGSDGRWGDQVVAGGVEAARTACDEAGVPVKDEWERDLVTGIKTGSYEWDYMGGHQTPRGGGTR</sequence>
<proteinExistence type="predicted"/>
<dbReference type="RefSeq" id="WP_344651625.1">
    <property type="nucleotide sequence ID" value="NZ_BAAAGX010000020.1"/>
</dbReference>
<evidence type="ECO:0000313" key="2">
    <source>
        <dbReference type="Proteomes" id="UP001500967"/>
    </source>
</evidence>
<accession>A0ABN0UTB5</accession>
<name>A0ABN0UTB5_9ACTN</name>
<reference evidence="1 2" key="1">
    <citation type="journal article" date="2019" name="Int. J. Syst. Evol. Microbiol.">
        <title>The Global Catalogue of Microorganisms (GCM) 10K type strain sequencing project: providing services to taxonomists for standard genome sequencing and annotation.</title>
        <authorList>
            <consortium name="The Broad Institute Genomics Platform"/>
            <consortium name="The Broad Institute Genome Sequencing Center for Infectious Disease"/>
            <person name="Wu L."/>
            <person name="Ma J."/>
        </authorList>
    </citation>
    <scope>NUCLEOTIDE SEQUENCE [LARGE SCALE GENOMIC DNA]</scope>
    <source>
        <strain evidence="1 2">JCM 10425</strain>
    </source>
</reference>
<comment type="caution">
    <text evidence="1">The sequence shown here is derived from an EMBL/GenBank/DDBJ whole genome shotgun (WGS) entry which is preliminary data.</text>
</comment>
<organism evidence="1 2">
    <name type="scientific">Cryptosporangium japonicum</name>
    <dbReference type="NCBI Taxonomy" id="80872"/>
    <lineage>
        <taxon>Bacteria</taxon>
        <taxon>Bacillati</taxon>
        <taxon>Actinomycetota</taxon>
        <taxon>Actinomycetes</taxon>
        <taxon>Cryptosporangiales</taxon>
        <taxon>Cryptosporangiaceae</taxon>
        <taxon>Cryptosporangium</taxon>
    </lineage>
</organism>
<dbReference type="Proteomes" id="UP001500967">
    <property type="component" value="Unassembled WGS sequence"/>
</dbReference>
<dbReference type="EMBL" id="BAAAGX010000020">
    <property type="protein sequence ID" value="GAA0260885.1"/>
    <property type="molecule type" value="Genomic_DNA"/>
</dbReference>
<gene>
    <name evidence="1" type="ORF">GCM10009539_53020</name>
</gene>
<protein>
    <submittedName>
        <fullName evidence="1">Uncharacterized protein</fullName>
    </submittedName>
</protein>
<evidence type="ECO:0000313" key="1">
    <source>
        <dbReference type="EMBL" id="GAA0260885.1"/>
    </source>
</evidence>
<keyword evidence="2" id="KW-1185">Reference proteome</keyword>